<reference evidence="3" key="1">
    <citation type="journal article" date="2014" name="Int. J. Syst. Evol. Microbiol.">
        <title>Complete genome sequence of Corynebacterium casei LMG S-19264T (=DSM 44701T), isolated from a smear-ripened cheese.</title>
        <authorList>
            <consortium name="US DOE Joint Genome Institute (JGI-PGF)"/>
            <person name="Walter F."/>
            <person name="Albersmeier A."/>
            <person name="Kalinowski J."/>
            <person name="Ruckert C."/>
        </authorList>
    </citation>
    <scope>NUCLEOTIDE SEQUENCE</scope>
    <source>
        <strain evidence="3">CGMCC 1.15763</strain>
    </source>
</reference>
<feature type="domain" description="VanZ-like" evidence="2">
    <location>
        <begin position="45"/>
        <end position="121"/>
    </location>
</feature>
<dbReference type="NCBIfam" id="NF037970">
    <property type="entry name" value="vanZ_1"/>
    <property type="match status" value="1"/>
</dbReference>
<keyword evidence="1" id="KW-1133">Transmembrane helix</keyword>
<keyword evidence="1" id="KW-0472">Membrane</keyword>
<protein>
    <recommendedName>
        <fullName evidence="2">VanZ-like domain-containing protein</fullName>
    </recommendedName>
</protein>
<dbReference type="PANTHER" id="PTHR28008">
    <property type="entry name" value="DOMAIN PROTEIN, PUTATIVE (AFU_ORTHOLOGUE AFUA_3G10980)-RELATED"/>
    <property type="match status" value="1"/>
</dbReference>
<reference evidence="3" key="2">
    <citation type="submission" date="2020-09" db="EMBL/GenBank/DDBJ databases">
        <authorList>
            <person name="Sun Q."/>
            <person name="Zhou Y."/>
        </authorList>
    </citation>
    <scope>NUCLEOTIDE SEQUENCE</scope>
    <source>
        <strain evidence="3">CGMCC 1.15763</strain>
    </source>
</reference>
<evidence type="ECO:0000313" key="3">
    <source>
        <dbReference type="EMBL" id="GGG94364.1"/>
    </source>
</evidence>
<feature type="transmembrane region" description="Helical" evidence="1">
    <location>
        <begin position="71"/>
        <end position="89"/>
    </location>
</feature>
<evidence type="ECO:0000313" key="4">
    <source>
        <dbReference type="Proteomes" id="UP000633278"/>
    </source>
</evidence>
<evidence type="ECO:0000256" key="1">
    <source>
        <dbReference type="SAM" id="Phobius"/>
    </source>
</evidence>
<dbReference type="AlphaFoldDB" id="A0A917MCR5"/>
<feature type="transmembrane region" description="Helical" evidence="1">
    <location>
        <begin position="101"/>
        <end position="122"/>
    </location>
</feature>
<sequence length="125" mass="13974">MLKLIQTLYKDRFIYVAIAVTCLIAFLSLIQLGKAPISVSHADKFQHAIAYCTLGFTWILAIKKAHQNLKVRYLIAIACVIYGILIEVLQETTTSYRTASVLDVVANVVGICIALLLFKLIFKKN</sequence>
<dbReference type="Pfam" id="PF04892">
    <property type="entry name" value="VanZ"/>
    <property type="match status" value="1"/>
</dbReference>
<dbReference type="InterPro" id="IPR006976">
    <property type="entry name" value="VanZ-like"/>
</dbReference>
<keyword evidence="4" id="KW-1185">Reference proteome</keyword>
<comment type="caution">
    <text evidence="3">The sequence shown here is derived from an EMBL/GenBank/DDBJ whole genome shotgun (WGS) entry which is preliminary data.</text>
</comment>
<evidence type="ECO:0000259" key="2">
    <source>
        <dbReference type="Pfam" id="PF04892"/>
    </source>
</evidence>
<dbReference type="EMBL" id="BMJW01000001">
    <property type="protein sequence ID" value="GGG94364.1"/>
    <property type="molecule type" value="Genomic_DNA"/>
</dbReference>
<dbReference type="Proteomes" id="UP000633278">
    <property type="component" value="Unassembled WGS sequence"/>
</dbReference>
<proteinExistence type="predicted"/>
<keyword evidence="1" id="KW-0812">Transmembrane</keyword>
<dbReference type="RefSeq" id="WP_188598135.1">
    <property type="nucleotide sequence ID" value="NZ_BMJW01000001.1"/>
</dbReference>
<gene>
    <name evidence="3" type="ORF">GCM10011416_09630</name>
</gene>
<name>A0A917MCR5_9FLAO</name>
<accession>A0A917MCR5</accession>
<feature type="transmembrane region" description="Helical" evidence="1">
    <location>
        <begin position="45"/>
        <end position="62"/>
    </location>
</feature>
<feature type="transmembrane region" description="Helical" evidence="1">
    <location>
        <begin position="12"/>
        <end position="33"/>
    </location>
</feature>
<dbReference type="PANTHER" id="PTHR28008:SF1">
    <property type="entry name" value="DOMAIN PROTEIN, PUTATIVE (AFU_ORTHOLOGUE AFUA_3G10980)-RELATED"/>
    <property type="match status" value="1"/>
</dbReference>
<organism evidence="3 4">
    <name type="scientific">Polaribacter pacificus</name>
    <dbReference type="NCBI Taxonomy" id="1775173"/>
    <lineage>
        <taxon>Bacteria</taxon>
        <taxon>Pseudomonadati</taxon>
        <taxon>Bacteroidota</taxon>
        <taxon>Flavobacteriia</taxon>
        <taxon>Flavobacteriales</taxon>
        <taxon>Flavobacteriaceae</taxon>
    </lineage>
</organism>